<comment type="caution">
    <text evidence="1">The sequence shown here is derived from an EMBL/GenBank/DDBJ whole genome shotgun (WGS) entry which is preliminary data.</text>
</comment>
<name>A0AAW2JNI9_9LAMI</name>
<reference evidence="1" key="2">
    <citation type="journal article" date="2024" name="Plant">
        <title>Genomic evolution and insights into agronomic trait innovations of Sesamum species.</title>
        <authorList>
            <person name="Miao H."/>
            <person name="Wang L."/>
            <person name="Qu L."/>
            <person name="Liu H."/>
            <person name="Sun Y."/>
            <person name="Le M."/>
            <person name="Wang Q."/>
            <person name="Wei S."/>
            <person name="Zheng Y."/>
            <person name="Lin W."/>
            <person name="Duan Y."/>
            <person name="Cao H."/>
            <person name="Xiong S."/>
            <person name="Wang X."/>
            <person name="Wei L."/>
            <person name="Li C."/>
            <person name="Ma Q."/>
            <person name="Ju M."/>
            <person name="Zhao R."/>
            <person name="Li G."/>
            <person name="Mu C."/>
            <person name="Tian Q."/>
            <person name="Mei H."/>
            <person name="Zhang T."/>
            <person name="Gao T."/>
            <person name="Zhang H."/>
        </authorList>
    </citation>
    <scope>NUCLEOTIDE SEQUENCE</scope>
    <source>
        <strain evidence="1">G01</strain>
    </source>
</reference>
<dbReference type="EMBL" id="JACGWK010000560">
    <property type="protein sequence ID" value="KAL0295914.1"/>
    <property type="molecule type" value="Genomic_DNA"/>
</dbReference>
<evidence type="ECO:0000313" key="1">
    <source>
        <dbReference type="EMBL" id="KAL0295914.1"/>
    </source>
</evidence>
<proteinExistence type="predicted"/>
<gene>
    <name evidence="1" type="ORF">Sangu_3178000</name>
</gene>
<organism evidence="1">
    <name type="scientific">Sesamum angustifolium</name>
    <dbReference type="NCBI Taxonomy" id="2727405"/>
    <lineage>
        <taxon>Eukaryota</taxon>
        <taxon>Viridiplantae</taxon>
        <taxon>Streptophyta</taxon>
        <taxon>Embryophyta</taxon>
        <taxon>Tracheophyta</taxon>
        <taxon>Spermatophyta</taxon>
        <taxon>Magnoliopsida</taxon>
        <taxon>eudicotyledons</taxon>
        <taxon>Gunneridae</taxon>
        <taxon>Pentapetalae</taxon>
        <taxon>asterids</taxon>
        <taxon>lamiids</taxon>
        <taxon>Lamiales</taxon>
        <taxon>Pedaliaceae</taxon>
        <taxon>Sesamum</taxon>
    </lineage>
</organism>
<reference evidence="1" key="1">
    <citation type="submission" date="2020-06" db="EMBL/GenBank/DDBJ databases">
        <authorList>
            <person name="Li T."/>
            <person name="Hu X."/>
            <person name="Zhang T."/>
            <person name="Song X."/>
            <person name="Zhang H."/>
            <person name="Dai N."/>
            <person name="Sheng W."/>
            <person name="Hou X."/>
            <person name="Wei L."/>
        </authorList>
    </citation>
    <scope>NUCLEOTIDE SEQUENCE</scope>
    <source>
        <strain evidence="1">G01</strain>
        <tissue evidence="1">Leaf</tissue>
    </source>
</reference>
<accession>A0AAW2JNI9</accession>
<dbReference type="AlphaFoldDB" id="A0AAW2JNI9"/>
<sequence>MSQRNVHGSKGEFGGVGLRISLVVMKPTPKGRIETFQVKDLESGTEGPMETCSYVFKLNGGVVAWKSSKQVITADSTTESKYIATSKAAKETVWVKNYNQ</sequence>
<protein>
    <submittedName>
        <fullName evidence="1">Uncharacterized protein</fullName>
    </submittedName>
</protein>